<evidence type="ECO:0000313" key="1">
    <source>
        <dbReference type="EMBL" id="SPC34505.1"/>
    </source>
</evidence>
<sequence>MTISYPLTLRIEQGSLAIGSKVFQPGSLFKASTGTLLTASSNATLNDTLDIQYEKLITYPSGSSGTLTLTSGSLFIDSTTYSAANANPVFTASPGTKLKVSGNATLNNTNKQVIYPAAGTLTLTVTGGSLKIGSDTYSANPNPSLNPVFTASANTLLEVTSDTTLSGTTATYPSTGGTLTILSGSLTIGNKTYTPRDVFIASPNTVLTVSSNAKLDTTAKSVTQYDNNKPIILPNVKDSTDPDEGWTTLVFCDTEISTSGANSFKPVTNSDFQSSNVNFLFLILRGEMSNGTPYAQTIPYQAVLIPSGSFTASLNDYTGAPGSTRQVSVDTSGNYSIYWIYPDGISRLLGTISNGTSTNITIPSDAEPGRFYAIQVQDANERVYYLTFKVV</sequence>
<evidence type="ECO:0000313" key="2">
    <source>
        <dbReference type="Proteomes" id="UP000236248"/>
    </source>
</evidence>
<protein>
    <submittedName>
        <fullName evidence="1">Uncharacterized protein</fullName>
    </submittedName>
</protein>
<dbReference type="KEGG" id="ncv:NCAV_1339"/>
<gene>
    <name evidence="1" type="ORF">NCAV_1339</name>
</gene>
<accession>A0A2K5AS91</accession>
<keyword evidence="2" id="KW-1185">Reference proteome</keyword>
<dbReference type="EMBL" id="LT981265">
    <property type="protein sequence ID" value="SPC34505.1"/>
    <property type="molecule type" value="Genomic_DNA"/>
</dbReference>
<dbReference type="GeneID" id="41595338"/>
<name>A0A2K5AS91_9ARCH</name>
<dbReference type="Proteomes" id="UP000236248">
    <property type="component" value="Chromosome NCAV"/>
</dbReference>
<dbReference type="AlphaFoldDB" id="A0A2K5AS91"/>
<dbReference type="RefSeq" id="WP_148695237.1">
    <property type="nucleotide sequence ID" value="NZ_LT981265.1"/>
</dbReference>
<reference evidence="2" key="1">
    <citation type="submission" date="2018-01" db="EMBL/GenBank/DDBJ databases">
        <authorList>
            <person name="Kerou L M."/>
        </authorList>
    </citation>
    <scope>NUCLEOTIDE SEQUENCE [LARGE SCALE GENOMIC DNA]</scope>
    <source>
        <strain evidence="2">SCU2</strain>
    </source>
</reference>
<proteinExistence type="predicted"/>
<organism evidence="1 2">
    <name type="scientific">Candidatus Nitrosocaldus cavascurensis</name>
    <dbReference type="NCBI Taxonomy" id="2058097"/>
    <lineage>
        <taxon>Archaea</taxon>
        <taxon>Nitrososphaerota</taxon>
        <taxon>Nitrososphaeria</taxon>
        <taxon>Candidatus Nitrosocaldales</taxon>
        <taxon>Candidatus Nitrosocaldaceae</taxon>
        <taxon>Candidatus Nitrosocaldus</taxon>
    </lineage>
</organism>